<dbReference type="GO" id="GO:0003677">
    <property type="term" value="F:DNA binding"/>
    <property type="evidence" value="ECO:0007669"/>
    <property type="project" value="UniProtKB-KW"/>
</dbReference>
<dbReference type="Proteomes" id="UP000180098">
    <property type="component" value="Unassembled WGS sequence"/>
</dbReference>
<evidence type="ECO:0000259" key="1">
    <source>
        <dbReference type="Pfam" id="PF12728"/>
    </source>
</evidence>
<dbReference type="Pfam" id="PF12728">
    <property type="entry name" value="HTH_17"/>
    <property type="match status" value="1"/>
</dbReference>
<dbReference type="InterPro" id="IPR041657">
    <property type="entry name" value="HTH_17"/>
</dbReference>
<protein>
    <submittedName>
        <fullName evidence="2">DNA-binding protein</fullName>
    </submittedName>
</protein>
<evidence type="ECO:0000313" key="2">
    <source>
        <dbReference type="EMBL" id="OIJ13808.1"/>
    </source>
</evidence>
<dbReference type="AlphaFoldDB" id="A0A1S2LMP8"/>
<dbReference type="EMBL" id="MLQQ01000013">
    <property type="protein sequence ID" value="OIJ13808.1"/>
    <property type="molecule type" value="Genomic_DNA"/>
</dbReference>
<feature type="domain" description="Helix-turn-helix" evidence="1">
    <location>
        <begin position="13"/>
        <end position="64"/>
    </location>
</feature>
<gene>
    <name evidence="2" type="ORF">BKP35_08495</name>
</gene>
<accession>A0A1S2LMP8</accession>
<evidence type="ECO:0000313" key="3">
    <source>
        <dbReference type="Proteomes" id="UP000180098"/>
    </source>
</evidence>
<keyword evidence="3" id="KW-1185">Reference proteome</keyword>
<organism evidence="2 3">
    <name type="scientific">Anaerobacillus arseniciselenatis</name>
    <dbReference type="NCBI Taxonomy" id="85682"/>
    <lineage>
        <taxon>Bacteria</taxon>
        <taxon>Bacillati</taxon>
        <taxon>Bacillota</taxon>
        <taxon>Bacilli</taxon>
        <taxon>Bacillales</taxon>
        <taxon>Bacillaceae</taxon>
        <taxon>Anaerobacillus</taxon>
    </lineage>
</organism>
<dbReference type="InterPro" id="IPR036388">
    <property type="entry name" value="WH-like_DNA-bd_sf"/>
</dbReference>
<proteinExistence type="predicted"/>
<reference evidence="2 3" key="1">
    <citation type="submission" date="2016-10" db="EMBL/GenBank/DDBJ databases">
        <title>Draft genome sequences of four alkaliphilic bacteria belonging to the Anaerobacillus genus.</title>
        <authorList>
            <person name="Bassil N.M."/>
            <person name="Lloyd J.R."/>
        </authorList>
    </citation>
    <scope>NUCLEOTIDE SEQUENCE [LARGE SCALE GENOMIC DNA]</scope>
    <source>
        <strain evidence="2 3">DSM 15340</strain>
    </source>
</reference>
<sequence>MSVKTLNEDYPIVLTASDIAEILQISKPTVYELMRQRDFPIISGIGNIKRVKRDAFFAWLDKRSQQAG</sequence>
<dbReference type="Gene3D" id="1.10.10.10">
    <property type="entry name" value="Winged helix-like DNA-binding domain superfamily/Winged helix DNA-binding domain"/>
    <property type="match status" value="1"/>
</dbReference>
<keyword evidence="2" id="KW-0238">DNA-binding</keyword>
<dbReference type="OrthoDB" id="122388at2"/>
<name>A0A1S2LMP8_9BACI</name>
<dbReference type="RefSeq" id="WP_071312918.1">
    <property type="nucleotide sequence ID" value="NZ_MLQQ01000013.1"/>
</dbReference>
<comment type="caution">
    <text evidence="2">The sequence shown here is derived from an EMBL/GenBank/DDBJ whole genome shotgun (WGS) entry which is preliminary data.</text>
</comment>